<gene>
    <name evidence="1" type="ORF">R2601_11044</name>
</gene>
<dbReference type="GO" id="GO:0020037">
    <property type="term" value="F:heme binding"/>
    <property type="evidence" value="ECO:0007669"/>
    <property type="project" value="InterPro"/>
</dbReference>
<protein>
    <recommendedName>
        <fullName evidence="3">Cytochrome c domain-containing protein</fullName>
    </recommendedName>
</protein>
<evidence type="ECO:0000313" key="1">
    <source>
        <dbReference type="EMBL" id="EAU44867.1"/>
    </source>
</evidence>
<keyword evidence="2" id="KW-1185">Reference proteome</keyword>
<sequence>MVLSGVAPGTLLAENEEGAAYFQQACTRCHRNPSEVSYAFEGPDAAAEMDAFLSRHHASDPDLRAALIAWFRSQTSE</sequence>
<dbReference type="STRING" id="314265.R2601_11044"/>
<dbReference type="EMBL" id="AATQ01000036">
    <property type="protein sequence ID" value="EAU44867.1"/>
    <property type="molecule type" value="Genomic_DNA"/>
</dbReference>
<dbReference type="GO" id="GO:0009055">
    <property type="term" value="F:electron transfer activity"/>
    <property type="evidence" value="ECO:0007669"/>
    <property type="project" value="InterPro"/>
</dbReference>
<dbReference type="Proteomes" id="UP000006230">
    <property type="component" value="Unassembled WGS sequence"/>
</dbReference>
<organism evidence="1 2">
    <name type="scientific">Salipiger bermudensis (strain DSM 26914 / JCM 13377 / KCTC 12554 / HTCC2601)</name>
    <name type="common">Pelagibaca bermudensis</name>
    <dbReference type="NCBI Taxonomy" id="314265"/>
    <lineage>
        <taxon>Bacteria</taxon>
        <taxon>Pseudomonadati</taxon>
        <taxon>Pseudomonadota</taxon>
        <taxon>Alphaproteobacteria</taxon>
        <taxon>Rhodobacterales</taxon>
        <taxon>Roseobacteraceae</taxon>
        <taxon>Salipiger</taxon>
    </lineage>
</organism>
<dbReference type="InterPro" id="IPR036909">
    <property type="entry name" value="Cyt_c-like_dom_sf"/>
</dbReference>
<evidence type="ECO:0008006" key="3">
    <source>
        <dbReference type="Google" id="ProtNLM"/>
    </source>
</evidence>
<proteinExistence type="predicted"/>
<comment type="caution">
    <text evidence="1">The sequence shown here is derived from an EMBL/GenBank/DDBJ whole genome shotgun (WGS) entry which is preliminary data.</text>
</comment>
<dbReference type="AlphaFoldDB" id="Q0FKZ3"/>
<evidence type="ECO:0000313" key="2">
    <source>
        <dbReference type="Proteomes" id="UP000006230"/>
    </source>
</evidence>
<reference evidence="1 2" key="1">
    <citation type="journal article" date="2010" name="J. Bacteriol.">
        <title>Genome sequences of Pelagibaca bermudensis HTCC2601T and Maritimibacter alkaliphilus HTCC2654T, the type strains of two marine Roseobacter genera.</title>
        <authorList>
            <person name="Thrash J.C."/>
            <person name="Cho J.C."/>
            <person name="Ferriera S."/>
            <person name="Johnson J."/>
            <person name="Vergin K.L."/>
            <person name="Giovannoni S.J."/>
        </authorList>
    </citation>
    <scope>NUCLEOTIDE SEQUENCE [LARGE SCALE GENOMIC DNA]</scope>
    <source>
        <strain evidence="2">DSM 26914 / JCM 13377 / KCTC 12554 / HTCC2601</strain>
    </source>
</reference>
<dbReference type="SUPFAM" id="SSF46626">
    <property type="entry name" value="Cytochrome c"/>
    <property type="match status" value="1"/>
</dbReference>
<name>Q0FKZ3_SALBH</name>
<accession>Q0FKZ3</accession>
<dbReference type="HOGENOM" id="CLU_2634910_0_0_5"/>